<dbReference type="EMBL" id="SLUM01000006">
    <property type="protein sequence ID" value="TCL59188.1"/>
    <property type="molecule type" value="Genomic_DNA"/>
</dbReference>
<proteinExistence type="predicted"/>
<dbReference type="OrthoDB" id="1835411at2"/>
<name>A0A4R1R1K9_9FIRM</name>
<dbReference type="AlphaFoldDB" id="A0A4R1R1K9"/>
<dbReference type="PROSITE" id="PS51257">
    <property type="entry name" value="PROKAR_LIPOPROTEIN"/>
    <property type="match status" value="1"/>
</dbReference>
<dbReference type="InterPro" id="IPR011044">
    <property type="entry name" value="Quino_amine_DH_bsu"/>
</dbReference>
<dbReference type="STRING" id="1650663.GCA_001486665_03193"/>
<protein>
    <submittedName>
        <fullName evidence="2">Uncharacterized protein</fullName>
    </submittedName>
</protein>
<sequence>MNRKIRAAALALSLLLLAGCSTQPAQSEVSTEATVQPTVTGALYQTGGSRGVDWSIKGETAFTVTRNEQGAFLQAIDLTDGSCAPLCSQKGCTHSGADCPAWVKEQGTLPYVNCLENGDLVLYYLTSEETGGKAAVELRAADGTLIQAPAALPEEGQGWSPSGFYSDGKDLYVVREDRWYQSGWLPLYRLYRIHTQAGDAFGTMEETASWQLENTSILTGQTAGSGLLVCQLADDGQFLSELLWNGEIRTIRQAQPQQVFWTAQYSGSLEPEPAICLYDSMSGQLERLDPATSESVQTAALEPGLSLVGTPFWLEDTLYVGMLREGGAEQAFAIHKDGAVEPITRQTSRNGAICPAVPSAVIDGRLLVQLSETMVETGYRDKDGKLVSGQTSEFRYGLFTPEQYMANDAECLPIQGAF</sequence>
<dbReference type="RefSeq" id="WP_058966639.1">
    <property type="nucleotide sequence ID" value="NZ_CABKVM010000019.1"/>
</dbReference>
<organism evidence="2 3">
    <name type="scientific">Allofournierella massiliensis</name>
    <dbReference type="NCBI Taxonomy" id="1650663"/>
    <lineage>
        <taxon>Bacteria</taxon>
        <taxon>Bacillati</taxon>
        <taxon>Bacillota</taxon>
        <taxon>Clostridia</taxon>
        <taxon>Eubacteriales</taxon>
        <taxon>Oscillospiraceae</taxon>
        <taxon>Allofournierella</taxon>
    </lineage>
</organism>
<feature type="chain" id="PRO_5020409317" evidence="1">
    <location>
        <begin position="28"/>
        <end position="418"/>
    </location>
</feature>
<accession>A0A4R1R1K9</accession>
<gene>
    <name evidence="2" type="ORF">EDD77_106102</name>
</gene>
<feature type="signal peptide" evidence="1">
    <location>
        <begin position="1"/>
        <end position="27"/>
    </location>
</feature>
<keyword evidence="1" id="KW-0732">Signal</keyword>
<reference evidence="2 3" key="1">
    <citation type="submission" date="2019-03" db="EMBL/GenBank/DDBJ databases">
        <title>Genomic Encyclopedia of Type Strains, Phase IV (KMG-IV): sequencing the most valuable type-strain genomes for metagenomic binning, comparative biology and taxonomic classification.</title>
        <authorList>
            <person name="Goeker M."/>
        </authorList>
    </citation>
    <scope>NUCLEOTIDE SEQUENCE [LARGE SCALE GENOMIC DNA]</scope>
    <source>
        <strain evidence="2 3">DSM 100451</strain>
    </source>
</reference>
<evidence type="ECO:0000313" key="2">
    <source>
        <dbReference type="EMBL" id="TCL59188.1"/>
    </source>
</evidence>
<evidence type="ECO:0000256" key="1">
    <source>
        <dbReference type="SAM" id="SignalP"/>
    </source>
</evidence>
<evidence type="ECO:0000313" key="3">
    <source>
        <dbReference type="Proteomes" id="UP000295184"/>
    </source>
</evidence>
<dbReference type="Proteomes" id="UP000295184">
    <property type="component" value="Unassembled WGS sequence"/>
</dbReference>
<comment type="caution">
    <text evidence="2">The sequence shown here is derived from an EMBL/GenBank/DDBJ whole genome shotgun (WGS) entry which is preliminary data.</text>
</comment>
<dbReference type="SUPFAM" id="SSF50969">
    <property type="entry name" value="YVTN repeat-like/Quinoprotein amine dehydrogenase"/>
    <property type="match status" value="1"/>
</dbReference>